<dbReference type="RefSeq" id="WP_193460761.1">
    <property type="nucleotide sequence ID" value="NZ_BMXO01000001.1"/>
</dbReference>
<evidence type="ECO:0000313" key="1">
    <source>
        <dbReference type="EMBL" id="GGW45251.1"/>
    </source>
</evidence>
<proteinExistence type="predicted"/>
<gene>
    <name evidence="1" type="ORF">GCM10007158_02350</name>
</gene>
<protein>
    <submittedName>
        <fullName evidence="1">Uncharacterized protein</fullName>
    </submittedName>
</protein>
<name>A0ABQ2WAE0_9GAMM</name>
<keyword evidence="2" id="KW-1185">Reference proteome</keyword>
<sequence length="97" mass="10662">MQCQCKETLESKVAEAIQKDLPEGFSGFSASIAGYVLTFTNPMQTRLTIPYEGDVQVPKKSGNGFKRQKIKTSIQAKYCPFCGEPAAAKQEPHSNEC</sequence>
<reference evidence="2" key="1">
    <citation type="journal article" date="2019" name="Int. J. Syst. Evol. Microbiol.">
        <title>The Global Catalogue of Microorganisms (GCM) 10K type strain sequencing project: providing services to taxonomists for standard genome sequencing and annotation.</title>
        <authorList>
            <consortium name="The Broad Institute Genomics Platform"/>
            <consortium name="The Broad Institute Genome Sequencing Center for Infectious Disease"/>
            <person name="Wu L."/>
            <person name="Ma J."/>
        </authorList>
    </citation>
    <scope>NUCLEOTIDE SEQUENCE [LARGE SCALE GENOMIC DNA]</scope>
    <source>
        <strain evidence="2">KCTC 22157</strain>
    </source>
</reference>
<evidence type="ECO:0000313" key="2">
    <source>
        <dbReference type="Proteomes" id="UP000647585"/>
    </source>
</evidence>
<dbReference type="EMBL" id="BMXO01000001">
    <property type="protein sequence ID" value="GGW45251.1"/>
    <property type="molecule type" value="Genomic_DNA"/>
</dbReference>
<organism evidence="1 2">
    <name type="scientific">Halomonas johnsoniae</name>
    <dbReference type="NCBI Taxonomy" id="502832"/>
    <lineage>
        <taxon>Bacteria</taxon>
        <taxon>Pseudomonadati</taxon>
        <taxon>Pseudomonadota</taxon>
        <taxon>Gammaproteobacteria</taxon>
        <taxon>Oceanospirillales</taxon>
        <taxon>Halomonadaceae</taxon>
        <taxon>Halomonas</taxon>
    </lineage>
</organism>
<comment type="caution">
    <text evidence="1">The sequence shown here is derived from an EMBL/GenBank/DDBJ whole genome shotgun (WGS) entry which is preliminary data.</text>
</comment>
<dbReference type="Proteomes" id="UP000647585">
    <property type="component" value="Unassembled WGS sequence"/>
</dbReference>
<accession>A0ABQ2WAE0</accession>